<dbReference type="InterPro" id="IPR036409">
    <property type="entry name" value="Aldolase_II/adducin_N_sf"/>
</dbReference>
<gene>
    <name evidence="4" type="primary">fucA_1</name>
    <name evidence="4" type="ORF">LAX5112_01901</name>
</gene>
<dbReference type="AlphaFoldDB" id="A0A0M7A1A0"/>
<dbReference type="InterPro" id="IPR001303">
    <property type="entry name" value="Aldolase_II/adducin_N"/>
</dbReference>
<reference evidence="5" key="1">
    <citation type="submission" date="2015-07" db="EMBL/GenBank/DDBJ databases">
        <authorList>
            <person name="Rodrigo-Torres Lidia"/>
            <person name="Arahal R.David."/>
        </authorList>
    </citation>
    <scope>NUCLEOTIDE SEQUENCE [LARGE SCALE GENOMIC DNA]</scope>
    <source>
        <strain evidence="5">CECT 5112</strain>
    </source>
</reference>
<dbReference type="Pfam" id="PF00596">
    <property type="entry name" value="Aldolase_II"/>
    <property type="match status" value="1"/>
</dbReference>
<dbReference type="SUPFAM" id="SSF53639">
    <property type="entry name" value="AraD/HMP-PK domain-like"/>
    <property type="match status" value="1"/>
</dbReference>
<accession>A0A0M7A1A0</accession>
<evidence type="ECO:0000256" key="1">
    <source>
        <dbReference type="ARBA" id="ARBA00022723"/>
    </source>
</evidence>
<protein>
    <submittedName>
        <fullName evidence="4">L-fuculose phosphate aldolase</fullName>
        <ecNumber evidence="4">4.1.2.17</ecNumber>
    </submittedName>
</protein>
<dbReference type="InterPro" id="IPR050197">
    <property type="entry name" value="Aldolase_class_II_sugar_metab"/>
</dbReference>
<dbReference type="Proteomes" id="UP000053235">
    <property type="component" value="Unassembled WGS sequence"/>
</dbReference>
<dbReference type="RefSeq" id="WP_055671595.1">
    <property type="nucleotide sequence ID" value="NZ_CXWD01000006.1"/>
</dbReference>
<dbReference type="EC" id="4.1.2.17" evidence="4"/>
<dbReference type="GO" id="GO:0008738">
    <property type="term" value="F:L-fuculose-phosphate aldolase activity"/>
    <property type="evidence" value="ECO:0007669"/>
    <property type="project" value="UniProtKB-EC"/>
</dbReference>
<dbReference type="EMBL" id="CXWD01000006">
    <property type="protein sequence ID" value="CTQ68828.1"/>
    <property type="molecule type" value="Genomic_DNA"/>
</dbReference>
<dbReference type="PANTHER" id="PTHR22789:SF0">
    <property type="entry name" value="3-OXO-TETRONATE 4-PHOSPHATE DECARBOXYLASE-RELATED"/>
    <property type="match status" value="1"/>
</dbReference>
<dbReference type="Gene3D" id="3.40.225.10">
    <property type="entry name" value="Class II aldolase/adducin N-terminal domain"/>
    <property type="match status" value="1"/>
</dbReference>
<evidence type="ECO:0000259" key="3">
    <source>
        <dbReference type="SMART" id="SM01007"/>
    </source>
</evidence>
<dbReference type="GO" id="GO:0046872">
    <property type="term" value="F:metal ion binding"/>
    <property type="evidence" value="ECO:0007669"/>
    <property type="project" value="UniProtKB-KW"/>
</dbReference>
<feature type="domain" description="Class II aldolase/adducin N-terminal" evidence="3">
    <location>
        <begin position="18"/>
        <end position="192"/>
    </location>
</feature>
<dbReference type="SMART" id="SM01007">
    <property type="entry name" value="Aldolase_II"/>
    <property type="match status" value="1"/>
</dbReference>
<dbReference type="GO" id="GO:0019323">
    <property type="term" value="P:pentose catabolic process"/>
    <property type="evidence" value="ECO:0007669"/>
    <property type="project" value="TreeGrafter"/>
</dbReference>
<name>A0A0M7A1A0_9HYPH</name>
<evidence type="ECO:0000313" key="5">
    <source>
        <dbReference type="Proteomes" id="UP000053235"/>
    </source>
</evidence>
<dbReference type="STRING" id="388408.LAX5112_01901"/>
<dbReference type="OrthoDB" id="5291399at2"/>
<sequence>MTAQTQPVFPKDTKALRAEVIETARALPKLGLTKGTSGNVSARTENGFLITPSGTPYEDLTDEKIVAVDMQGCYRGDILPSSEWRMHLDFYLAKSGCGAVVHCHSPRATALACHRKGIPAFHYMVALAGGDRIECSRYESFGTRALSKAMIDALGDRNACLLANHGQIAGGATLKKALSVAEGVEDLADQYLSALAIGQPVILDAAEMADILTKFKTYGKQAGDLKDGQSAAFELPKRVG</sequence>
<dbReference type="PANTHER" id="PTHR22789">
    <property type="entry name" value="FUCULOSE PHOSPHATE ALDOLASE"/>
    <property type="match status" value="1"/>
</dbReference>
<dbReference type="GO" id="GO:0005829">
    <property type="term" value="C:cytosol"/>
    <property type="evidence" value="ECO:0007669"/>
    <property type="project" value="TreeGrafter"/>
</dbReference>
<evidence type="ECO:0000313" key="4">
    <source>
        <dbReference type="EMBL" id="CTQ68828.1"/>
    </source>
</evidence>
<proteinExistence type="predicted"/>
<keyword evidence="5" id="KW-1185">Reference proteome</keyword>
<keyword evidence="2 4" id="KW-0456">Lyase</keyword>
<keyword evidence="1" id="KW-0479">Metal-binding</keyword>
<organism evidence="4 5">
    <name type="scientific">Roseibium alexandrii</name>
    <dbReference type="NCBI Taxonomy" id="388408"/>
    <lineage>
        <taxon>Bacteria</taxon>
        <taxon>Pseudomonadati</taxon>
        <taxon>Pseudomonadota</taxon>
        <taxon>Alphaproteobacteria</taxon>
        <taxon>Hyphomicrobiales</taxon>
        <taxon>Stappiaceae</taxon>
        <taxon>Roseibium</taxon>
    </lineage>
</organism>
<evidence type="ECO:0000256" key="2">
    <source>
        <dbReference type="ARBA" id="ARBA00023239"/>
    </source>
</evidence>